<keyword evidence="3" id="KW-0472">Membrane</keyword>
<keyword evidence="1" id="KW-0040">ANK repeat</keyword>
<dbReference type="AlphaFoldDB" id="A0A2P6VJH7"/>
<feature type="repeat" description="ANK" evidence="1">
    <location>
        <begin position="244"/>
        <end position="276"/>
    </location>
</feature>
<evidence type="ECO:0000256" key="1">
    <source>
        <dbReference type="PROSITE-ProRule" id="PRU00023"/>
    </source>
</evidence>
<dbReference type="OrthoDB" id="539213at2759"/>
<comment type="caution">
    <text evidence="4">The sequence shown here is derived from an EMBL/GenBank/DDBJ whole genome shotgun (WGS) entry which is preliminary data.</text>
</comment>
<keyword evidence="5" id="KW-1185">Reference proteome</keyword>
<feature type="transmembrane region" description="Helical" evidence="3">
    <location>
        <begin position="702"/>
        <end position="721"/>
    </location>
</feature>
<sequence>MGRGQRGGGGRRGGGGGAASGRHPQAGAAPPSGEVLRVELRAAPAFYEALQGRECPVPAAEGSSSSEASPMGTSELQMREWNDRGPLIGWFRDGIAADPAAELAFSPKLTKQQRASVHGTATAVGLRGLGTASRGVGAARRVVVLSVERAQRPELDEQQDHKAFWTWRWALDAGLQVSRDEVGEMLLGAGLSLELQALWDKKSAQQKAVQRLCGAVVAGDVAGVAAALDAAPALLSDRAFDVQSGVAPLHLAARESQVPALELLLSRGADTETLDGHGWTALQVARKFEQSDAEGALLRAGAHDPDAGKSPLDARLPAVGDAKPEALAPAVPPAAPAAATASAPVVPNGPAAAPATAASGVSVLSDAGSQDVCIDSVASVCGTERDNLAAEVGSNASDYADSQYQQQAFAPSLTVEEEEDEGEDTAAAAESERAQAEAVELAAKAAAEAEAAEAEAEQAGAAAKEEEAEEEEEEEEEEEGEVEAAVAAASVGALNAFNTAFKAAEAAEAAAVEADGMPGEEAAARAAAFRRESEAAVQAAAAAAVMAGDALEEALSGHLDMPPAEAPHLEQPAEPSVASVWSSDAPAHLSEGPSEAAPGGLAAAGAAPAAAADPAAAATEAAPVAQPASPGEASVRNGPVDLRTLAANAAEQTVASAKGGAAAAGDVASKARAELHAAAPQWGEWLDRRVPQWKQWAQERPGSIIAGAGLTAAALAALLLVSRGGRR</sequence>
<dbReference type="Pfam" id="PF00023">
    <property type="entry name" value="Ank"/>
    <property type="match status" value="1"/>
</dbReference>
<reference evidence="4 5" key="1">
    <citation type="journal article" date="2018" name="Plant J.">
        <title>Genome sequences of Chlorella sorokiniana UTEX 1602 and Micractinium conductrix SAG 241.80: implications to maltose excretion by a green alga.</title>
        <authorList>
            <person name="Arriola M.B."/>
            <person name="Velmurugan N."/>
            <person name="Zhang Y."/>
            <person name="Plunkett M.H."/>
            <person name="Hondzo H."/>
            <person name="Barney B.M."/>
        </authorList>
    </citation>
    <scope>NUCLEOTIDE SEQUENCE [LARGE SCALE GENOMIC DNA]</scope>
    <source>
        <strain evidence="4 5">SAG 241.80</strain>
    </source>
</reference>
<dbReference type="EMBL" id="LHPF02000005">
    <property type="protein sequence ID" value="PSC74228.1"/>
    <property type="molecule type" value="Genomic_DNA"/>
</dbReference>
<feature type="compositionally biased region" description="Low complexity" evidence="2">
    <location>
        <begin position="436"/>
        <end position="449"/>
    </location>
</feature>
<dbReference type="InterPro" id="IPR036867">
    <property type="entry name" value="R3H_dom_sf"/>
</dbReference>
<accession>A0A2P6VJH7</accession>
<dbReference type="Gene3D" id="1.25.40.20">
    <property type="entry name" value="Ankyrin repeat-containing domain"/>
    <property type="match status" value="1"/>
</dbReference>
<dbReference type="SUPFAM" id="SSF48403">
    <property type="entry name" value="Ankyrin repeat"/>
    <property type="match status" value="1"/>
</dbReference>
<dbReference type="Proteomes" id="UP000239649">
    <property type="component" value="Unassembled WGS sequence"/>
</dbReference>
<proteinExistence type="predicted"/>
<evidence type="ECO:0000256" key="2">
    <source>
        <dbReference type="SAM" id="MobiDB-lite"/>
    </source>
</evidence>
<dbReference type="PROSITE" id="PS50088">
    <property type="entry name" value="ANK_REPEAT"/>
    <property type="match status" value="1"/>
</dbReference>
<feature type="region of interest" description="Disordered" evidence="2">
    <location>
        <begin position="559"/>
        <end position="601"/>
    </location>
</feature>
<dbReference type="Gene3D" id="3.30.1370.50">
    <property type="entry name" value="R3H-like domain"/>
    <property type="match status" value="1"/>
</dbReference>
<keyword evidence="3" id="KW-1133">Transmembrane helix</keyword>
<name>A0A2P6VJH7_9CHLO</name>
<evidence type="ECO:0000313" key="4">
    <source>
        <dbReference type="EMBL" id="PSC74228.1"/>
    </source>
</evidence>
<feature type="compositionally biased region" description="Acidic residues" evidence="2">
    <location>
        <begin position="415"/>
        <end position="424"/>
    </location>
</feature>
<gene>
    <name evidence="4" type="ORF">C2E20_2537</name>
</gene>
<feature type="compositionally biased region" description="Gly residues" evidence="2">
    <location>
        <begin position="1"/>
        <end position="19"/>
    </location>
</feature>
<protein>
    <submittedName>
        <fullName evidence="4">Uncharacterized protein</fullName>
    </submittedName>
</protein>
<organism evidence="4 5">
    <name type="scientific">Micractinium conductrix</name>
    <dbReference type="NCBI Taxonomy" id="554055"/>
    <lineage>
        <taxon>Eukaryota</taxon>
        <taxon>Viridiplantae</taxon>
        <taxon>Chlorophyta</taxon>
        <taxon>core chlorophytes</taxon>
        <taxon>Trebouxiophyceae</taxon>
        <taxon>Chlorellales</taxon>
        <taxon>Chlorellaceae</taxon>
        <taxon>Chlorella clade</taxon>
        <taxon>Micractinium</taxon>
    </lineage>
</organism>
<dbReference type="InterPro" id="IPR002110">
    <property type="entry name" value="Ankyrin_rpt"/>
</dbReference>
<dbReference type="PROSITE" id="PS50297">
    <property type="entry name" value="ANK_REP_REGION"/>
    <property type="match status" value="1"/>
</dbReference>
<feature type="compositionally biased region" description="Acidic residues" evidence="2">
    <location>
        <begin position="466"/>
        <end position="482"/>
    </location>
</feature>
<evidence type="ECO:0000256" key="3">
    <source>
        <dbReference type="SAM" id="Phobius"/>
    </source>
</evidence>
<keyword evidence="3" id="KW-0812">Transmembrane</keyword>
<dbReference type="GO" id="GO:0003676">
    <property type="term" value="F:nucleic acid binding"/>
    <property type="evidence" value="ECO:0007669"/>
    <property type="project" value="InterPro"/>
</dbReference>
<dbReference type="InterPro" id="IPR036770">
    <property type="entry name" value="Ankyrin_rpt-contain_sf"/>
</dbReference>
<evidence type="ECO:0000313" key="5">
    <source>
        <dbReference type="Proteomes" id="UP000239649"/>
    </source>
</evidence>
<feature type="region of interest" description="Disordered" evidence="2">
    <location>
        <begin position="1"/>
        <end position="35"/>
    </location>
</feature>
<feature type="region of interest" description="Disordered" evidence="2">
    <location>
        <begin position="408"/>
        <end position="484"/>
    </location>
</feature>